<evidence type="ECO:0000259" key="4">
    <source>
        <dbReference type="PROSITE" id="PS51387"/>
    </source>
</evidence>
<dbReference type="Gene3D" id="3.30.465.10">
    <property type="match status" value="1"/>
</dbReference>
<dbReference type="FunFam" id="3.30.465.10:FF:000017">
    <property type="entry name" value="Xanthine dehydrogenase, FAD binding subunit"/>
    <property type="match status" value="1"/>
</dbReference>
<dbReference type="SMART" id="SM01092">
    <property type="entry name" value="CO_deh_flav_C"/>
    <property type="match status" value="1"/>
</dbReference>
<dbReference type="Proteomes" id="UP000242699">
    <property type="component" value="Unassembled WGS sequence"/>
</dbReference>
<feature type="domain" description="FAD-binding PCMH-type" evidence="4">
    <location>
        <begin position="3"/>
        <end position="179"/>
    </location>
</feature>
<dbReference type="InterPro" id="IPR051312">
    <property type="entry name" value="Diverse_Substr_Oxidored"/>
</dbReference>
<keyword evidence="1" id="KW-0285">Flavoprotein</keyword>
<dbReference type="Gene3D" id="3.30.43.10">
    <property type="entry name" value="Uridine Diphospho-n-acetylenolpyruvylglucosamine Reductase, domain 2"/>
    <property type="match status" value="1"/>
</dbReference>
<dbReference type="PANTHER" id="PTHR42659:SF2">
    <property type="entry name" value="XANTHINE DEHYDROGENASE SUBUNIT C-RELATED"/>
    <property type="match status" value="1"/>
</dbReference>
<gene>
    <name evidence="5" type="ORF">C7B43_10730</name>
</gene>
<keyword evidence="3" id="KW-0560">Oxidoreductase</keyword>
<proteinExistence type="predicted"/>
<dbReference type="InterPro" id="IPR016169">
    <property type="entry name" value="FAD-bd_PCMH_sub2"/>
</dbReference>
<evidence type="ECO:0000256" key="1">
    <source>
        <dbReference type="ARBA" id="ARBA00022630"/>
    </source>
</evidence>
<dbReference type="AlphaFoldDB" id="A0A2T2X0L0"/>
<comment type="caution">
    <text evidence="5">The sequence shown here is derived from an EMBL/GenBank/DDBJ whole genome shotgun (WGS) entry which is preliminary data.</text>
</comment>
<reference evidence="5 6" key="1">
    <citation type="journal article" date="2014" name="BMC Genomics">
        <title>Comparison of environmental and isolate Sulfobacillus genomes reveals diverse carbon, sulfur, nitrogen, and hydrogen metabolisms.</title>
        <authorList>
            <person name="Justice N.B."/>
            <person name="Norman A."/>
            <person name="Brown C.T."/>
            <person name="Singh A."/>
            <person name="Thomas B.C."/>
            <person name="Banfield J.F."/>
        </authorList>
    </citation>
    <scope>NUCLEOTIDE SEQUENCE [LARGE SCALE GENOMIC DNA]</scope>
    <source>
        <strain evidence="5">AMDSBA1</strain>
    </source>
</reference>
<accession>A0A2T2X0L0</accession>
<dbReference type="SUPFAM" id="SSF55447">
    <property type="entry name" value="CO dehydrogenase flavoprotein C-terminal domain-like"/>
    <property type="match status" value="1"/>
</dbReference>
<dbReference type="InterPro" id="IPR016166">
    <property type="entry name" value="FAD-bd_PCMH"/>
</dbReference>
<dbReference type="GO" id="GO:0071949">
    <property type="term" value="F:FAD binding"/>
    <property type="evidence" value="ECO:0007669"/>
    <property type="project" value="InterPro"/>
</dbReference>
<keyword evidence="2" id="KW-0274">FAD</keyword>
<evidence type="ECO:0000256" key="2">
    <source>
        <dbReference type="ARBA" id="ARBA00022827"/>
    </source>
</evidence>
<dbReference type="PROSITE" id="PS51387">
    <property type="entry name" value="FAD_PCMH"/>
    <property type="match status" value="1"/>
</dbReference>
<dbReference type="InterPro" id="IPR036318">
    <property type="entry name" value="FAD-bd_PCMH-like_sf"/>
</dbReference>
<dbReference type="PANTHER" id="PTHR42659">
    <property type="entry name" value="XANTHINE DEHYDROGENASE SUBUNIT C-RELATED"/>
    <property type="match status" value="1"/>
</dbReference>
<evidence type="ECO:0000256" key="3">
    <source>
        <dbReference type="ARBA" id="ARBA00023002"/>
    </source>
</evidence>
<dbReference type="InterPro" id="IPR036683">
    <property type="entry name" value="CO_DH_flav_C_dom_sf"/>
</dbReference>
<name>A0A2T2X0L0_9FIRM</name>
<dbReference type="EMBL" id="PXYT01000022">
    <property type="protein sequence ID" value="PSR28024.1"/>
    <property type="molecule type" value="Genomic_DNA"/>
</dbReference>
<evidence type="ECO:0000313" key="5">
    <source>
        <dbReference type="EMBL" id="PSR28024.1"/>
    </source>
</evidence>
<dbReference type="GO" id="GO:0016491">
    <property type="term" value="F:oxidoreductase activity"/>
    <property type="evidence" value="ECO:0007669"/>
    <property type="project" value="UniProtKB-KW"/>
</dbReference>
<dbReference type="Pfam" id="PF00941">
    <property type="entry name" value="FAD_binding_5"/>
    <property type="match status" value="1"/>
</dbReference>
<dbReference type="InterPro" id="IPR005107">
    <property type="entry name" value="CO_DH_flav_C"/>
</dbReference>
<dbReference type="Gene3D" id="3.30.390.50">
    <property type="entry name" value="CO dehydrogenase flavoprotein, C-terminal domain"/>
    <property type="match status" value="1"/>
</dbReference>
<protein>
    <submittedName>
        <fullName evidence="5">Carbon monoxide dehydrogenase</fullName>
    </submittedName>
</protein>
<sequence>MNVYTAPFEYRRADTVEQAIGWLANDPENSKVLAGGHSLLPLMKLVLAQPQVLIDIGRITALKGIRIEGDDVQIGAFTTYREIVESPEVNEFCPLLAQAAQTVGDVQVRNRGTIGGSLCHADPQADMPAAVLALDAELLIEGPSGQRTQSIDGFFLAPFITSLAPGEILTAVKIPKLPAGAHTTYLKRPHPASGYPLVGVGIWLTVHDQVIDNGHIGITGIADLPFRARHLEDFLKGRLLDAATIAQAGPLAADDANLDDDPYKKNLLQVYVTRALSQFGESFAAKGLNGKS</sequence>
<dbReference type="InterPro" id="IPR016167">
    <property type="entry name" value="FAD-bd_PCMH_sub1"/>
</dbReference>
<dbReference type="InterPro" id="IPR002346">
    <property type="entry name" value="Mopterin_DH_FAD-bd"/>
</dbReference>
<dbReference type="SUPFAM" id="SSF56176">
    <property type="entry name" value="FAD-binding/transporter-associated domain-like"/>
    <property type="match status" value="1"/>
</dbReference>
<evidence type="ECO:0000313" key="6">
    <source>
        <dbReference type="Proteomes" id="UP000242699"/>
    </source>
</evidence>
<dbReference type="Pfam" id="PF03450">
    <property type="entry name" value="CO_deh_flav_C"/>
    <property type="match status" value="1"/>
</dbReference>
<organism evidence="5 6">
    <name type="scientific">Sulfobacillus benefaciens</name>
    <dbReference type="NCBI Taxonomy" id="453960"/>
    <lineage>
        <taxon>Bacteria</taxon>
        <taxon>Bacillati</taxon>
        <taxon>Bacillota</taxon>
        <taxon>Clostridia</taxon>
        <taxon>Eubacteriales</taxon>
        <taxon>Clostridiales Family XVII. Incertae Sedis</taxon>
        <taxon>Sulfobacillus</taxon>
    </lineage>
</organism>